<dbReference type="Proteomes" id="UP000711407">
    <property type="component" value="Unassembled WGS sequence"/>
</dbReference>
<name>A0A921EA18_9BACT</name>
<proteinExistence type="predicted"/>
<comment type="caution">
    <text evidence="1">The sequence shown here is derived from an EMBL/GenBank/DDBJ whole genome shotgun (WGS) entry which is preliminary data.</text>
</comment>
<evidence type="ECO:0000313" key="2">
    <source>
        <dbReference type="Proteomes" id="UP000711407"/>
    </source>
</evidence>
<evidence type="ECO:0000313" key="1">
    <source>
        <dbReference type="EMBL" id="HJE38962.1"/>
    </source>
</evidence>
<protein>
    <submittedName>
        <fullName evidence="1">Uncharacterized protein</fullName>
    </submittedName>
</protein>
<dbReference type="EMBL" id="DYXT01000025">
    <property type="protein sequence ID" value="HJE38962.1"/>
    <property type="molecule type" value="Genomic_DNA"/>
</dbReference>
<sequence>MTQFTITVTDPKEASLIKKLLAKFDSVTITKPAYKRKTGLDEALEDVAAGRVYQASSVEDLFRQLNS</sequence>
<reference evidence="1" key="2">
    <citation type="submission" date="2021-09" db="EMBL/GenBank/DDBJ databases">
        <authorList>
            <person name="Gilroy R."/>
        </authorList>
    </citation>
    <scope>NUCLEOTIDE SEQUENCE</scope>
    <source>
        <strain evidence="1">4100</strain>
    </source>
</reference>
<organism evidence="1 2">
    <name type="scientific">Candidatus Amulumruptor caecigallinarius</name>
    <dbReference type="NCBI Taxonomy" id="2109911"/>
    <lineage>
        <taxon>Bacteria</taxon>
        <taxon>Pseudomonadati</taxon>
        <taxon>Bacteroidota</taxon>
        <taxon>Bacteroidia</taxon>
        <taxon>Bacteroidales</taxon>
        <taxon>Muribaculaceae</taxon>
        <taxon>Candidatus Amulumruptor</taxon>
    </lineage>
</organism>
<accession>A0A921EA18</accession>
<gene>
    <name evidence="1" type="ORF">K8V47_04290</name>
</gene>
<dbReference type="AlphaFoldDB" id="A0A921EA18"/>
<reference evidence="1" key="1">
    <citation type="journal article" date="2021" name="PeerJ">
        <title>Extensive microbial diversity within the chicken gut microbiome revealed by metagenomics and culture.</title>
        <authorList>
            <person name="Gilroy R."/>
            <person name="Ravi A."/>
            <person name="Getino M."/>
            <person name="Pursley I."/>
            <person name="Horton D.L."/>
            <person name="Alikhan N.F."/>
            <person name="Baker D."/>
            <person name="Gharbi K."/>
            <person name="Hall N."/>
            <person name="Watson M."/>
            <person name="Adriaenssens E.M."/>
            <person name="Foster-Nyarko E."/>
            <person name="Jarju S."/>
            <person name="Secka A."/>
            <person name="Antonio M."/>
            <person name="Oren A."/>
            <person name="Chaudhuri R.R."/>
            <person name="La Ragione R."/>
            <person name="Hildebrand F."/>
            <person name="Pallen M.J."/>
        </authorList>
    </citation>
    <scope>NUCLEOTIDE SEQUENCE</scope>
    <source>
        <strain evidence="1">4100</strain>
    </source>
</reference>